<dbReference type="RefSeq" id="WP_101643249.1">
    <property type="nucleotide sequence ID" value="NZ_PGUY01000043.1"/>
</dbReference>
<name>A0A2N5M4J1_9BACI</name>
<dbReference type="Pfam" id="PF11213">
    <property type="entry name" value="DUF3006"/>
    <property type="match status" value="1"/>
</dbReference>
<dbReference type="InterPro" id="IPR021377">
    <property type="entry name" value="DUF3006"/>
</dbReference>
<comment type="caution">
    <text evidence="1">The sequence shown here is derived from an EMBL/GenBank/DDBJ whole genome shotgun (WGS) entry which is preliminary data.</text>
</comment>
<sequence>MSERTKGIIDRFEGNVVVVEINGDTKDFPKDMFPTEAAVGDVIEIMGEQVKVLKGETQELRKQIEDLMGELWED</sequence>
<dbReference type="EMBL" id="PGUY01000043">
    <property type="protein sequence ID" value="PLT29288.1"/>
    <property type="molecule type" value="Genomic_DNA"/>
</dbReference>
<dbReference type="AlphaFoldDB" id="A0A2N5M4J1"/>
<accession>A0A2N5M4J1</accession>
<protein>
    <submittedName>
        <fullName evidence="1">DUF3006 domain-containing protein</fullName>
    </submittedName>
</protein>
<dbReference type="Proteomes" id="UP000234748">
    <property type="component" value="Unassembled WGS sequence"/>
</dbReference>
<keyword evidence="2" id="KW-1185">Reference proteome</keyword>
<dbReference type="OrthoDB" id="164847at2"/>
<proteinExistence type="predicted"/>
<reference evidence="1 2" key="1">
    <citation type="submission" date="2017-11" db="EMBL/GenBank/DDBJ databases">
        <title>Comparitive Functional Genomics of Dry Heat Resistant strains isolated from the Viking Spacecraft.</title>
        <authorList>
            <person name="Seuylemezian A."/>
            <person name="Cooper K."/>
            <person name="Vaishampayan P."/>
        </authorList>
    </citation>
    <scope>NUCLEOTIDE SEQUENCE [LARGE SCALE GENOMIC DNA]</scope>
    <source>
        <strain evidence="1 2">V1-29</strain>
    </source>
</reference>
<evidence type="ECO:0000313" key="2">
    <source>
        <dbReference type="Proteomes" id="UP000234748"/>
    </source>
</evidence>
<evidence type="ECO:0000313" key="1">
    <source>
        <dbReference type="EMBL" id="PLT29288.1"/>
    </source>
</evidence>
<gene>
    <name evidence="1" type="ORF">CUU66_14075</name>
</gene>
<organism evidence="1 2">
    <name type="scientific">Peribacillus deserti</name>
    <dbReference type="NCBI Taxonomy" id="673318"/>
    <lineage>
        <taxon>Bacteria</taxon>
        <taxon>Bacillati</taxon>
        <taxon>Bacillota</taxon>
        <taxon>Bacilli</taxon>
        <taxon>Bacillales</taxon>
        <taxon>Bacillaceae</taxon>
        <taxon>Peribacillus</taxon>
    </lineage>
</organism>